<evidence type="ECO:0000313" key="2">
    <source>
        <dbReference type="EMBL" id="CAD5219390.1"/>
    </source>
</evidence>
<evidence type="ECO:0000313" key="3">
    <source>
        <dbReference type="Proteomes" id="UP000614601"/>
    </source>
</evidence>
<protein>
    <submittedName>
        <fullName evidence="2">Uncharacterized protein</fullName>
    </submittedName>
</protein>
<feature type="region of interest" description="Disordered" evidence="1">
    <location>
        <begin position="45"/>
        <end position="70"/>
    </location>
</feature>
<dbReference type="Proteomes" id="UP000614601">
    <property type="component" value="Unassembled WGS sequence"/>
</dbReference>
<dbReference type="AlphaFoldDB" id="A0A811KUY1"/>
<keyword evidence="3" id="KW-1185">Reference proteome</keyword>
<comment type="caution">
    <text evidence="2">The sequence shown here is derived from an EMBL/GenBank/DDBJ whole genome shotgun (WGS) entry which is preliminary data.</text>
</comment>
<reference evidence="2" key="1">
    <citation type="submission" date="2020-09" db="EMBL/GenBank/DDBJ databases">
        <authorList>
            <person name="Kikuchi T."/>
        </authorList>
    </citation>
    <scope>NUCLEOTIDE SEQUENCE</scope>
    <source>
        <strain evidence="2">SH1</strain>
    </source>
</reference>
<evidence type="ECO:0000256" key="1">
    <source>
        <dbReference type="SAM" id="MobiDB-lite"/>
    </source>
</evidence>
<organism evidence="2 3">
    <name type="scientific">Bursaphelenchus okinawaensis</name>
    <dbReference type="NCBI Taxonomy" id="465554"/>
    <lineage>
        <taxon>Eukaryota</taxon>
        <taxon>Metazoa</taxon>
        <taxon>Ecdysozoa</taxon>
        <taxon>Nematoda</taxon>
        <taxon>Chromadorea</taxon>
        <taxon>Rhabditida</taxon>
        <taxon>Tylenchina</taxon>
        <taxon>Tylenchomorpha</taxon>
        <taxon>Aphelenchoidea</taxon>
        <taxon>Aphelenchoididae</taxon>
        <taxon>Bursaphelenchus</taxon>
    </lineage>
</organism>
<name>A0A811KUY1_9BILA</name>
<dbReference type="EMBL" id="CAJFCW020000004">
    <property type="protein sequence ID" value="CAG9112478.1"/>
    <property type="molecule type" value="Genomic_DNA"/>
</dbReference>
<gene>
    <name evidence="2" type="ORF">BOKJ2_LOCUS8420</name>
</gene>
<dbReference type="Proteomes" id="UP000783686">
    <property type="component" value="Unassembled WGS sequence"/>
</dbReference>
<accession>A0A811KUY1</accession>
<sequence>MGLFSRLPFSATKKSCSLNSGSTSTVSTTSSDLVLPTKRTKFCENGTFSTYSPPKREKKSKKQMQKEAAAEEAEKKRLLKLYVLEQSLVNERVKKQKLQQDLQLMHNYNQQMIQYIKTLEQHNMEGHMKLPQKRKNNNKQVHFRETVIVKYYDLD</sequence>
<dbReference type="EMBL" id="CAJFDH010000004">
    <property type="protein sequence ID" value="CAD5219390.1"/>
    <property type="molecule type" value="Genomic_DNA"/>
</dbReference>
<proteinExistence type="predicted"/>